<keyword evidence="3" id="KW-1185">Reference proteome</keyword>
<accession>J9DJK0</accession>
<dbReference type="InParanoid" id="J9DJK0"/>
<reference evidence="2 3" key="1">
    <citation type="submission" date="2011-08" db="EMBL/GenBank/DDBJ databases">
        <authorList>
            <person name="Liu Z.J."/>
            <person name="Shi F.L."/>
            <person name="Lu J.Q."/>
            <person name="Li M."/>
            <person name="Wang Z.L."/>
        </authorList>
    </citation>
    <scope>NUCLEOTIDE SEQUENCE [LARGE SCALE GENOMIC DNA]</scope>
    <source>
        <strain evidence="2 3">USNM 41457</strain>
    </source>
</reference>
<sequence>MLIIFSVASNPKKMREIEKIQKVYEALQNTGETPGNAENLVSTLLFEKKIEPLRYKNYTESDNRALTIGLIQLYTIKCAGILIDRGINILTPELSTKMYEILFEEVDISSPDCFLQYESVKHAINESILNLICVFVGRISSEIENLRRKYENESEFQTRKSQIVGYASYCDLLNKMMYYLNNKEDEDSFGVNFAFICPAIDISNSFYAKLNEFSIDEILVQNVISCKKWLAHEVKLKIFNKVKDQLLFIKNSKNEFMQDKSKKEKGNIGSKKSSTNKSDWKSTVESISGSFLCNDFDKLDSPFKNFKSPNKNKKNIKRKDTSLIDTKIEDLYNISVENIDTVYFNALLCLAAELNEDLKLKALSLIDIIPLELSEIYFSYLQSLCVDRESATLAWNVCRRNRYEKQIVLCLQNLNSSMRMLWNSLRMHEEAKKEHDSRVSANINRNDILTNDNKNSPYVSYDYIMNENSYNNGISNSRVAVNINQPLPFSKNKPNIKSKIASSNLYNTNNEYNANLYNKSDVSSTNYELVDKEYTLEGLDTPENEVYLLKFGLRFFAKVLTFVPESTDFFIKYCDIFVPFLWSQVPDYLSTPVLQICSFLVFDPEVLEKICKIFEYNNVFYENVSDKDFKSRINSNVKRLNSNVNKIGNVGNISTGNFNTGNISMSIGGSNLNNTFATVNTNVPYKYNSNDNPYNYNMVNTTNIPYSYNTTNIGVINTTNLPYNYNTTNTNFINSTNLPYNTNIINETNLPYNYNYTNTDIKLPYSSNTKKQSKNLNFSKKKLKNFLPSKAETIYDIFLQENVNQEYTLTLSLISIFSKLLLFDCFSLEIISFYKKIIKTGNSQIISAILNSCFDPNLINSSDFLSCIKDSICEDEKTANIFIDYCIRIKLISIGKGKRLNRTAYSLISKYNAHLQSVFSNISKSYFSSDSLADKLSAYKKYIPDINDINNISSIYKTNNIHNITDISNINYKPSAITKISSNKNSNIGIGYFGSINKPGCGSDKNIAASKSKSKVKNMYDEHTDIIFDNPPVYENNIAYQSDKIYKTNKNISENAGLYQEFLEKVIHDVILINNLINIKTTRIFEFLLLFDPNQTLIYLSSNLLDRFYSDNILETLSIKSTFYGLLFLLKGTKNNKEYCSFLMKKVFFINSIKAYNDIKLMILDFVSDFYITNFKIVLKDPSTSDNSIFNLGEDDYKNNTNNKILCSKSNNTPNSNTNTNKDNNNATTSTNIDNTNIATDTPNTTNSANTDSKETEISNTVSQMFEIPNIQTKEYFSILSKVILYNYYYTNENINQYIVTNYDIQPGNVETYCTYLKTLLICNIPLYSHIKYLADQIKQNDNIASLIAFYNLQSNKEKIKYEPFSSSLKLNILCNSFDYSNFVQQFSISSKIDKYFMLQAANQVKIRNNNLILAQFNTYIEQTLRSSNLEYIDELILSKILNILITFDNLEPTLKILSKLDIPSSLLPPALKLNIMSLTKHEKFTLPLDILKKGDLINQTLICQLMFFNKIGSNKVMCKWAHNLLNMAVKDNSVPHILISNLQFVVSELYKEQNRANKYADSKCFWNYFT</sequence>
<gene>
    <name evidence="2" type="ORF">EDEG_02811</name>
</gene>
<dbReference type="Proteomes" id="UP000003163">
    <property type="component" value="Unassembled WGS sequence"/>
</dbReference>
<comment type="caution">
    <text evidence="2">The sequence shown here is derived from an EMBL/GenBank/DDBJ whole genome shotgun (WGS) entry which is preliminary data.</text>
</comment>
<proteinExistence type="predicted"/>
<feature type="compositionally biased region" description="Low complexity" evidence="1">
    <location>
        <begin position="1208"/>
        <end position="1247"/>
    </location>
</feature>
<organism evidence="2 3">
    <name type="scientific">Edhazardia aedis (strain USNM 41457)</name>
    <name type="common">Microsporidian parasite</name>
    <dbReference type="NCBI Taxonomy" id="1003232"/>
    <lineage>
        <taxon>Eukaryota</taxon>
        <taxon>Fungi</taxon>
        <taxon>Fungi incertae sedis</taxon>
        <taxon>Microsporidia</taxon>
        <taxon>Edhazardia</taxon>
    </lineage>
</organism>
<feature type="region of interest" description="Disordered" evidence="1">
    <location>
        <begin position="259"/>
        <end position="278"/>
    </location>
</feature>
<protein>
    <submittedName>
        <fullName evidence="2">Uncharacterized protein</fullName>
    </submittedName>
</protein>
<dbReference type="VEuPathDB" id="MicrosporidiaDB:EDEG_02811"/>
<dbReference type="EMBL" id="AFBI03000056">
    <property type="protein sequence ID" value="EJW02795.1"/>
    <property type="molecule type" value="Genomic_DNA"/>
</dbReference>
<evidence type="ECO:0000256" key="1">
    <source>
        <dbReference type="SAM" id="MobiDB-lite"/>
    </source>
</evidence>
<evidence type="ECO:0000313" key="3">
    <source>
        <dbReference type="Proteomes" id="UP000003163"/>
    </source>
</evidence>
<reference evidence="3" key="2">
    <citation type="submission" date="2015-07" db="EMBL/GenBank/DDBJ databases">
        <title>Contrasting host-pathogen interactions and genome evolution in two generalist and specialist microsporidian pathogens of mosquitoes.</title>
        <authorList>
            <consortium name="The Broad Institute Genomics Platform"/>
            <consortium name="The Broad Institute Genome Sequencing Center for Infectious Disease"/>
            <person name="Cuomo C.A."/>
            <person name="Sanscrainte N.D."/>
            <person name="Goldberg J.M."/>
            <person name="Heiman D."/>
            <person name="Young S."/>
            <person name="Zeng Q."/>
            <person name="Becnel J.J."/>
            <person name="Birren B.W."/>
        </authorList>
    </citation>
    <scope>NUCLEOTIDE SEQUENCE [LARGE SCALE GENOMIC DNA]</scope>
    <source>
        <strain evidence="3">USNM 41457</strain>
    </source>
</reference>
<feature type="region of interest" description="Disordered" evidence="1">
    <location>
        <begin position="1203"/>
        <end position="1253"/>
    </location>
</feature>
<evidence type="ECO:0000313" key="2">
    <source>
        <dbReference type="EMBL" id="EJW02795.1"/>
    </source>
</evidence>
<dbReference type="HOGENOM" id="CLU_245480_0_0_1"/>
<name>J9DJK0_EDHAE</name>